<dbReference type="RefSeq" id="WP_378303677.1">
    <property type="nucleotide sequence ID" value="NZ_JBHTJA010000074.1"/>
</dbReference>
<feature type="transmembrane region" description="Helical" evidence="9">
    <location>
        <begin position="415"/>
        <end position="434"/>
    </location>
</feature>
<feature type="transmembrane region" description="Helical" evidence="9">
    <location>
        <begin position="446"/>
        <end position="468"/>
    </location>
</feature>
<keyword evidence="5 9" id="KW-1133">Transmembrane helix</keyword>
<evidence type="ECO:0000256" key="4">
    <source>
        <dbReference type="ARBA" id="ARBA00022692"/>
    </source>
</evidence>
<feature type="transmembrane region" description="Helical" evidence="9">
    <location>
        <begin position="110"/>
        <end position="130"/>
    </location>
</feature>
<name>A0ABW3EYM0_9ACTN</name>
<proteinExistence type="inferred from homology"/>
<feature type="transmembrane region" description="Helical" evidence="9">
    <location>
        <begin position="362"/>
        <end position="385"/>
    </location>
</feature>
<keyword evidence="6 7" id="KW-0472">Membrane</keyword>
<dbReference type="PANTHER" id="PTHR31806">
    <property type="entry name" value="PURINE-CYTOSINE PERMEASE FCY2-RELATED"/>
    <property type="match status" value="1"/>
</dbReference>
<comment type="subcellular location">
    <subcellularLocation>
        <location evidence="1">Membrane</location>
        <topology evidence="1">Multi-pass membrane protein</topology>
    </subcellularLocation>
</comment>
<keyword evidence="11" id="KW-1185">Reference proteome</keyword>
<evidence type="ECO:0000256" key="8">
    <source>
        <dbReference type="SAM" id="MobiDB-lite"/>
    </source>
</evidence>
<feature type="transmembrane region" description="Helical" evidence="9">
    <location>
        <begin position="180"/>
        <end position="197"/>
    </location>
</feature>
<feature type="transmembrane region" description="Helical" evidence="9">
    <location>
        <begin position="35"/>
        <end position="58"/>
    </location>
</feature>
<evidence type="ECO:0000256" key="6">
    <source>
        <dbReference type="ARBA" id="ARBA00023136"/>
    </source>
</evidence>
<sequence length="499" mass="51669">MSKPPAGAGDPDRFGRVEQAGVEYIPEDRRNSGPLNVFTVFFSGTLAFGVIVFGWLPITYGLSFPAAVTASLAGIALGTLLVAPLGLLGPRTGTSTPVASGAHFGVTGRLIGSVLTLLFALAYAAIAIWTSGDALVAGIDRLFGVPVGDGTRAIAYGLIAAEIVVVALYGHGTVVGMQRIVLPVVGVLLLAGIPAFLPDFRSAPEGTGTYLLGDFWTTWVFAVVIAIGGPLSYASGMGDYTRRVARRHGDRRVLLACGGGLFLGLSLTAAFGAFTASAFGGFTGSYADGMVSLAPDWYVVPILLIALVGGLGQGVMAVYASGLDLGALIPRARRVPSTVLTSAASVALVYLGAVVVDAVDSITAMTIVLNVFAGPWTVVILIGFLRTRRRGYDPLDLQVFNERRSGGRYWFTGGWNLRAVVPFAAGSVFGLLAVETSLFSGPLARLAGGVDLSVLGSTLITAVGYLLVSWRWPEQPAVVAAPDEPAPHGGQGSQAARDR</sequence>
<gene>
    <name evidence="10" type="ORF">ACFQ11_27370</name>
</gene>
<evidence type="ECO:0000256" key="7">
    <source>
        <dbReference type="PIRNR" id="PIRNR002744"/>
    </source>
</evidence>
<evidence type="ECO:0000256" key="3">
    <source>
        <dbReference type="ARBA" id="ARBA00022448"/>
    </source>
</evidence>
<feature type="transmembrane region" description="Helical" evidence="9">
    <location>
        <begin position="64"/>
        <end position="89"/>
    </location>
</feature>
<comment type="similarity">
    <text evidence="2 7">Belongs to the purine-cytosine permease (2.A.39) family.</text>
</comment>
<reference evidence="11" key="1">
    <citation type="journal article" date="2019" name="Int. J. Syst. Evol. Microbiol.">
        <title>The Global Catalogue of Microorganisms (GCM) 10K type strain sequencing project: providing services to taxonomists for standard genome sequencing and annotation.</title>
        <authorList>
            <consortium name="The Broad Institute Genomics Platform"/>
            <consortium name="The Broad Institute Genome Sequencing Center for Infectious Disease"/>
            <person name="Wu L."/>
            <person name="Ma J."/>
        </authorList>
    </citation>
    <scope>NUCLEOTIDE SEQUENCE [LARGE SCALE GENOMIC DNA]</scope>
    <source>
        <strain evidence="11">JCM 31202</strain>
    </source>
</reference>
<evidence type="ECO:0000256" key="1">
    <source>
        <dbReference type="ARBA" id="ARBA00004141"/>
    </source>
</evidence>
<dbReference type="InterPro" id="IPR001248">
    <property type="entry name" value="Pur-cyt_permease"/>
</dbReference>
<comment type="caution">
    <text evidence="10">The sequence shown here is derived from an EMBL/GenBank/DDBJ whole genome shotgun (WGS) entry which is preliminary data.</text>
</comment>
<evidence type="ECO:0000256" key="2">
    <source>
        <dbReference type="ARBA" id="ARBA00008974"/>
    </source>
</evidence>
<dbReference type="Proteomes" id="UP001596972">
    <property type="component" value="Unassembled WGS sequence"/>
</dbReference>
<dbReference type="Pfam" id="PF02133">
    <property type="entry name" value="Transp_cyt_pur"/>
    <property type="match status" value="1"/>
</dbReference>
<evidence type="ECO:0000256" key="5">
    <source>
        <dbReference type="ARBA" id="ARBA00022989"/>
    </source>
</evidence>
<feature type="transmembrane region" description="Helical" evidence="9">
    <location>
        <begin position="298"/>
        <end position="323"/>
    </location>
</feature>
<keyword evidence="4 9" id="KW-0812">Transmembrane</keyword>
<feature type="transmembrane region" description="Helical" evidence="9">
    <location>
        <begin position="253"/>
        <end position="278"/>
    </location>
</feature>
<dbReference type="PIRSF" id="PIRSF002744">
    <property type="entry name" value="Pur-cyt_permease"/>
    <property type="match status" value="1"/>
</dbReference>
<protein>
    <submittedName>
        <fullName evidence="10">Purine-cytosine permease family protein</fullName>
    </submittedName>
</protein>
<dbReference type="PANTHER" id="PTHR31806:SF1">
    <property type="entry name" value="PURINE-CYTOSINE PERMEASE FCY2-RELATED"/>
    <property type="match status" value="1"/>
</dbReference>
<feature type="region of interest" description="Disordered" evidence="8">
    <location>
        <begin position="479"/>
        <end position="499"/>
    </location>
</feature>
<feature type="transmembrane region" description="Helical" evidence="9">
    <location>
        <begin position="150"/>
        <end position="168"/>
    </location>
</feature>
<dbReference type="Gene3D" id="1.10.4160.10">
    <property type="entry name" value="Hydantoin permease"/>
    <property type="match status" value="1"/>
</dbReference>
<accession>A0ABW3EYM0</accession>
<organism evidence="10 11">
    <name type="scientific">Actinomadura sediminis</name>
    <dbReference type="NCBI Taxonomy" id="1038904"/>
    <lineage>
        <taxon>Bacteria</taxon>
        <taxon>Bacillati</taxon>
        <taxon>Actinomycetota</taxon>
        <taxon>Actinomycetes</taxon>
        <taxon>Streptosporangiales</taxon>
        <taxon>Thermomonosporaceae</taxon>
        <taxon>Actinomadura</taxon>
    </lineage>
</organism>
<feature type="transmembrane region" description="Helical" evidence="9">
    <location>
        <begin position="335"/>
        <end position="356"/>
    </location>
</feature>
<evidence type="ECO:0000313" key="10">
    <source>
        <dbReference type="EMBL" id="MFD0904132.1"/>
    </source>
</evidence>
<evidence type="ECO:0000256" key="9">
    <source>
        <dbReference type="SAM" id="Phobius"/>
    </source>
</evidence>
<dbReference type="EMBL" id="JBHTJA010000074">
    <property type="protein sequence ID" value="MFD0904132.1"/>
    <property type="molecule type" value="Genomic_DNA"/>
</dbReference>
<evidence type="ECO:0000313" key="11">
    <source>
        <dbReference type="Proteomes" id="UP001596972"/>
    </source>
</evidence>
<dbReference type="InterPro" id="IPR026030">
    <property type="entry name" value="Pur-cyt_permease_Fcy2/21/22"/>
</dbReference>
<keyword evidence="3 7" id="KW-0813">Transport</keyword>
<feature type="transmembrane region" description="Helical" evidence="9">
    <location>
        <begin position="209"/>
        <end position="233"/>
    </location>
</feature>